<dbReference type="SUPFAM" id="SSF49723">
    <property type="entry name" value="Lipase/lipooxygenase domain (PLAT/LH2 domain)"/>
    <property type="match status" value="1"/>
</dbReference>
<comment type="caution">
    <text evidence="11">Lacks conserved residue(s) required for the propagation of feature annotation.</text>
</comment>
<evidence type="ECO:0000256" key="8">
    <source>
        <dbReference type="ARBA" id="ARBA00023002"/>
    </source>
</evidence>
<dbReference type="InterPro" id="IPR036226">
    <property type="entry name" value="LipOase_C_sf"/>
</dbReference>
<dbReference type="InterPro" id="IPR036392">
    <property type="entry name" value="PLAT/LH2_dom_sf"/>
</dbReference>
<dbReference type="InterPro" id="IPR027433">
    <property type="entry name" value="Lipoxygenase_dom_3"/>
</dbReference>
<dbReference type="GO" id="GO:0034440">
    <property type="term" value="P:lipid oxidation"/>
    <property type="evidence" value="ECO:0007669"/>
    <property type="project" value="InterPro"/>
</dbReference>
<dbReference type="InterPro" id="IPR020834">
    <property type="entry name" value="LipOase_CS"/>
</dbReference>
<dbReference type="Gene3D" id="4.10.375.10">
    <property type="entry name" value="Lipoxygenase-1, Domain 2"/>
    <property type="match status" value="1"/>
</dbReference>
<dbReference type="EC" id="1.13.11.-" evidence="12"/>
<dbReference type="Gene3D" id="3.10.450.60">
    <property type="match status" value="1"/>
</dbReference>
<feature type="domain" description="PLAT" evidence="13">
    <location>
        <begin position="89"/>
        <end position="212"/>
    </location>
</feature>
<evidence type="ECO:0000256" key="5">
    <source>
        <dbReference type="ARBA" id="ARBA00022767"/>
    </source>
</evidence>
<evidence type="ECO:0000256" key="11">
    <source>
        <dbReference type="PROSITE-ProRule" id="PRU00152"/>
    </source>
</evidence>
<dbReference type="AlphaFoldDB" id="A0AAF0UHJ5"/>
<accession>A0AAF0UHJ5</accession>
<comment type="similarity">
    <text evidence="1 12">Belongs to the lipoxygenase family.</text>
</comment>
<organism evidence="15 16">
    <name type="scientific">Solanum verrucosum</name>
    <dbReference type="NCBI Taxonomy" id="315347"/>
    <lineage>
        <taxon>Eukaryota</taxon>
        <taxon>Viridiplantae</taxon>
        <taxon>Streptophyta</taxon>
        <taxon>Embryophyta</taxon>
        <taxon>Tracheophyta</taxon>
        <taxon>Spermatophyta</taxon>
        <taxon>Magnoliopsida</taxon>
        <taxon>eudicotyledons</taxon>
        <taxon>Gunneridae</taxon>
        <taxon>Pentapetalae</taxon>
        <taxon>asterids</taxon>
        <taxon>lamiids</taxon>
        <taxon>Solanales</taxon>
        <taxon>Solanaceae</taxon>
        <taxon>Solanoideae</taxon>
        <taxon>Solaneae</taxon>
        <taxon>Solanum</taxon>
    </lineage>
</organism>
<dbReference type="PANTHER" id="PTHR11771">
    <property type="entry name" value="LIPOXYGENASE"/>
    <property type="match status" value="1"/>
</dbReference>
<comment type="function">
    <text evidence="12">Plant lipoxygenase may be involved in a number of diverse aspects of plant physiology including growth and development, pest resistance, and senescence or responses to wounding.</text>
</comment>
<dbReference type="Proteomes" id="UP001234989">
    <property type="component" value="Chromosome 9"/>
</dbReference>
<evidence type="ECO:0000259" key="13">
    <source>
        <dbReference type="PROSITE" id="PS50095"/>
    </source>
</evidence>
<protein>
    <recommendedName>
        <fullName evidence="12">Lipoxygenase</fullName>
        <ecNumber evidence="12">1.13.11.-</ecNumber>
    </recommendedName>
</protein>
<dbReference type="GO" id="GO:0031408">
    <property type="term" value="P:oxylipin biosynthetic process"/>
    <property type="evidence" value="ECO:0007669"/>
    <property type="project" value="UniProtKB-UniRule"/>
</dbReference>
<dbReference type="InterPro" id="IPR001246">
    <property type="entry name" value="LipOase_plant"/>
</dbReference>
<keyword evidence="8" id="KW-0560">Oxidoreductase</keyword>
<evidence type="ECO:0000256" key="2">
    <source>
        <dbReference type="ARBA" id="ARBA00011245"/>
    </source>
</evidence>
<proteinExistence type="inferred from homology"/>
<reference evidence="15" key="1">
    <citation type="submission" date="2023-08" db="EMBL/GenBank/DDBJ databases">
        <title>A de novo genome assembly of Solanum verrucosum Schlechtendal, a Mexican diploid species geographically isolated from the other diploid A-genome species in potato relatives.</title>
        <authorList>
            <person name="Hosaka K."/>
        </authorList>
    </citation>
    <scope>NUCLEOTIDE SEQUENCE</scope>
    <source>
        <tissue evidence="15">Young leaves</tissue>
    </source>
</reference>
<dbReference type="SUPFAM" id="SSF48484">
    <property type="entry name" value="Lipoxigenase"/>
    <property type="match status" value="1"/>
</dbReference>
<dbReference type="InterPro" id="IPR013819">
    <property type="entry name" value="LipOase_C"/>
</dbReference>
<keyword evidence="10 12" id="KW-0275">Fatty acid biosynthesis</keyword>
<dbReference type="PROSITE" id="PS51393">
    <property type="entry name" value="LIPOXYGENASE_3"/>
    <property type="match status" value="1"/>
</dbReference>
<dbReference type="Pfam" id="PF01477">
    <property type="entry name" value="PLAT"/>
    <property type="match status" value="1"/>
</dbReference>
<keyword evidence="16" id="KW-1185">Reference proteome</keyword>
<evidence type="ECO:0000313" key="16">
    <source>
        <dbReference type="Proteomes" id="UP001234989"/>
    </source>
</evidence>
<dbReference type="InterPro" id="IPR000907">
    <property type="entry name" value="LipOase"/>
</dbReference>
<evidence type="ECO:0000313" key="15">
    <source>
        <dbReference type="EMBL" id="WMV46433.1"/>
    </source>
</evidence>
<evidence type="ECO:0000256" key="7">
    <source>
        <dbReference type="ARBA" id="ARBA00022964"/>
    </source>
</evidence>
<comment type="subunit">
    <text evidence="2">Monomer.</text>
</comment>
<evidence type="ECO:0000256" key="9">
    <source>
        <dbReference type="ARBA" id="ARBA00023098"/>
    </source>
</evidence>
<dbReference type="PROSITE" id="PS00081">
    <property type="entry name" value="LIPOXYGENASE_2"/>
    <property type="match status" value="1"/>
</dbReference>
<dbReference type="SMART" id="SM00308">
    <property type="entry name" value="LH2"/>
    <property type="match status" value="1"/>
</dbReference>
<evidence type="ECO:0000256" key="12">
    <source>
        <dbReference type="RuleBase" id="RU003975"/>
    </source>
</evidence>
<dbReference type="GO" id="GO:0016702">
    <property type="term" value="F:oxidoreductase activity, acting on single donors with incorporation of molecular oxygen, incorporation of two atoms of oxygen"/>
    <property type="evidence" value="ECO:0007669"/>
    <property type="project" value="InterPro"/>
</dbReference>
<evidence type="ECO:0000256" key="10">
    <source>
        <dbReference type="ARBA" id="ARBA00023160"/>
    </source>
</evidence>
<keyword evidence="3 12" id="KW-0444">Lipid biosynthesis</keyword>
<keyword evidence="4" id="KW-0479">Metal-binding</keyword>
<dbReference type="Gene3D" id="1.20.245.10">
    <property type="entry name" value="Lipoxygenase-1, Domain 5"/>
    <property type="match status" value="1"/>
</dbReference>
<dbReference type="GO" id="GO:0006633">
    <property type="term" value="P:fatty acid biosynthetic process"/>
    <property type="evidence" value="ECO:0007669"/>
    <property type="project" value="UniProtKB-KW"/>
</dbReference>
<name>A0AAF0UHJ5_SOLVR</name>
<dbReference type="GO" id="GO:0046872">
    <property type="term" value="F:metal ion binding"/>
    <property type="evidence" value="ECO:0007669"/>
    <property type="project" value="UniProtKB-UniRule"/>
</dbReference>
<evidence type="ECO:0000256" key="1">
    <source>
        <dbReference type="ARBA" id="ARBA00009419"/>
    </source>
</evidence>
<dbReference type="InterPro" id="IPR001024">
    <property type="entry name" value="PLAT/LH2_dom"/>
</dbReference>
<keyword evidence="9" id="KW-0443">Lipid metabolism</keyword>
<evidence type="ECO:0000259" key="14">
    <source>
        <dbReference type="PROSITE" id="PS51393"/>
    </source>
</evidence>
<feature type="domain" description="Lipoxygenase" evidence="14">
    <location>
        <begin position="215"/>
        <end position="885"/>
    </location>
</feature>
<keyword evidence="5 12" id="KW-0925">Oxylipin biosynthesis</keyword>
<dbReference type="Gene3D" id="2.60.60.20">
    <property type="entry name" value="PLAT/LH2 domain"/>
    <property type="match status" value="1"/>
</dbReference>
<comment type="pathway">
    <text evidence="12">Lipid metabolism; oxylipin biosynthesis.</text>
</comment>
<dbReference type="Gene3D" id="4.10.372.10">
    <property type="entry name" value="Lipoxygenase-1, Domain 3"/>
    <property type="match status" value="1"/>
</dbReference>
<dbReference type="EMBL" id="CP133620">
    <property type="protein sequence ID" value="WMV46433.1"/>
    <property type="molecule type" value="Genomic_DNA"/>
</dbReference>
<evidence type="ECO:0000256" key="4">
    <source>
        <dbReference type="ARBA" id="ARBA00022723"/>
    </source>
</evidence>
<gene>
    <name evidence="15" type="ORF">MTR67_039818</name>
</gene>
<dbReference type="Pfam" id="PF00305">
    <property type="entry name" value="Lipoxygenase"/>
    <property type="match status" value="1"/>
</dbReference>
<evidence type="ECO:0000256" key="6">
    <source>
        <dbReference type="ARBA" id="ARBA00022832"/>
    </source>
</evidence>
<dbReference type="PRINTS" id="PR00468">
    <property type="entry name" value="PLTLPOXGNASE"/>
</dbReference>
<dbReference type="PRINTS" id="PR00087">
    <property type="entry name" value="LIPOXYGENASE"/>
</dbReference>
<evidence type="ECO:0000256" key="3">
    <source>
        <dbReference type="ARBA" id="ARBA00022516"/>
    </source>
</evidence>
<keyword evidence="7" id="KW-0223">Dioxygenase</keyword>
<sequence length="885" mass="101412">MPGATSSTQKANPMLSLARDFELETSNMEVPSPNHWATPKVDDQKISDTIWAPTMVHTRQRSRMIDCLNKFQGSVKAQLSESKKHAESIKGEIIIQHTHAKSGLAKPIRIQLYSLNDSSTGKGKLSQEVHLNHGKRIHNKLNGNTCIKYELTFEADRDFGFPGAFVIWNQHKDKFFLQSLSLQVEFKQMVHFECNSWIYPNHLMQKERIFFSNTCYLPSQTPNGLLQLRKQELETLRGDGTAGRIREWHRAYDYDFYNDLSDPQRGERPILGENVKGIMFKIDSCIPPDERFSPQKQSEFVKKVIQATLHFVVSQGGSVSREETNQFKSFNEIKELFSGKKSQGVEEWMIKKLEAHLPKEILKGIGQGIKDYTTKFPMPQLFAGNELAWKDDEEFGRQMLAGINATVIQCLQAFPPKSKNGIWSSIRRSHIEHNLDGLTLQEAMNQWRIFILDHHNYLMPFLGKINKNDVCAYASRTLLFLKDDATLKPLAIELSLPGLSPGTEIHRVFRPGGNGSEATLWQFAKAHVGVNDSGYHQLISHWLKTHAVVEPFIIATRRQLSVMHPIHRLLNPHFKDTMHINALARSTVLKGGGIIEKTLYSGEVSMELSSSLYKEWRFDEQSLPGDLLKRGMAFHNPDCLAGVQLLFEDYPYGTDGLEIWVATKRWVNDYCLHFYKDDNSLRSDHEIQEWWSEIKKIGHGDKCNETWWYPMTTLSDLVEALTTLIWISSGLHASVNFGQYEYVGHPLNCPIKCQNFIPMEGTKEFAEFLHDPDKFFLKMLPNRSEITLYMALLEVLSAPTSDEVYLGQQRSPNWIDDVWVKQRFEQFAEELNEVDKRIVERNADPKLKNRQGPSNIPYKLLRPAVSNVKSCQGITSIEIPNSISM</sequence>
<keyword evidence="6" id="KW-0276">Fatty acid metabolism</keyword>
<dbReference type="PROSITE" id="PS50095">
    <property type="entry name" value="PLAT"/>
    <property type="match status" value="1"/>
</dbReference>